<organism evidence="1 2">
    <name type="scientific">Candidatus Methylumidiphilus alinenensis</name>
    <dbReference type="NCBI Taxonomy" id="2202197"/>
    <lineage>
        <taxon>Bacteria</taxon>
        <taxon>Pseudomonadati</taxon>
        <taxon>Pseudomonadota</taxon>
        <taxon>Gammaproteobacteria</taxon>
        <taxon>Methylococcales</taxon>
        <taxon>Candidatus Methylumidiphilus</taxon>
    </lineage>
</organism>
<reference evidence="1 2" key="1">
    <citation type="journal article" date="2018" name="Aquat. Microb. Ecol.">
        <title>Gammaproteobacterial methanotrophs dominate.</title>
        <authorList>
            <person name="Rissanen A.J."/>
            <person name="Saarenheimo J."/>
            <person name="Tiirola M."/>
            <person name="Peura S."/>
            <person name="Aalto S.L."/>
            <person name="Karvinen A."/>
            <person name="Nykanen H."/>
        </authorList>
    </citation>
    <scope>NUCLEOTIDE SEQUENCE [LARGE SCALE GENOMIC DNA]</scope>
    <source>
        <strain evidence="1">AMbin10</strain>
    </source>
</reference>
<evidence type="ECO:0000313" key="1">
    <source>
        <dbReference type="EMBL" id="PZN82995.1"/>
    </source>
</evidence>
<accession>A0A2W4RG54</accession>
<evidence type="ECO:0000313" key="2">
    <source>
        <dbReference type="Proteomes" id="UP000249396"/>
    </source>
</evidence>
<dbReference type="AlphaFoldDB" id="A0A2W4RG54"/>
<dbReference type="EMBL" id="QJPH01000195">
    <property type="protein sequence ID" value="PZN82995.1"/>
    <property type="molecule type" value="Genomic_DNA"/>
</dbReference>
<sequence length="114" mass="13207">MNDHPCDEDELTVWFKRRLARADVQFGDEPMSYEANTQYDVQFYRLQKEAAAHWQNQYGFAPTPGQLMQAFFGAEYERFRQAKLDSLPWTDKLRRGVANALRTISSMIKGGLAP</sequence>
<protein>
    <submittedName>
        <fullName evidence="1">Uncharacterized protein</fullName>
    </submittedName>
</protein>
<gene>
    <name evidence="1" type="ORF">DM484_05455</name>
</gene>
<dbReference type="Proteomes" id="UP000249396">
    <property type="component" value="Unassembled WGS sequence"/>
</dbReference>
<comment type="caution">
    <text evidence="1">The sequence shown here is derived from an EMBL/GenBank/DDBJ whole genome shotgun (WGS) entry which is preliminary data.</text>
</comment>
<name>A0A2W4RG54_9GAMM</name>
<proteinExistence type="predicted"/>